<accession>A0ABW6PX00</accession>
<dbReference type="Proteomes" id="UP001601444">
    <property type="component" value="Unassembled WGS sequence"/>
</dbReference>
<feature type="transmembrane region" description="Helical" evidence="1">
    <location>
        <begin position="64"/>
        <end position="86"/>
    </location>
</feature>
<organism evidence="2 3">
    <name type="scientific">Nocardia thailandica</name>
    <dbReference type="NCBI Taxonomy" id="257275"/>
    <lineage>
        <taxon>Bacteria</taxon>
        <taxon>Bacillati</taxon>
        <taxon>Actinomycetota</taxon>
        <taxon>Actinomycetes</taxon>
        <taxon>Mycobacteriales</taxon>
        <taxon>Nocardiaceae</taxon>
        <taxon>Nocardia</taxon>
    </lineage>
</organism>
<keyword evidence="1" id="KW-0812">Transmembrane</keyword>
<reference evidence="2 3" key="1">
    <citation type="submission" date="2024-10" db="EMBL/GenBank/DDBJ databases">
        <title>The Natural Products Discovery Center: Release of the First 8490 Sequenced Strains for Exploring Actinobacteria Biosynthetic Diversity.</title>
        <authorList>
            <person name="Kalkreuter E."/>
            <person name="Kautsar S.A."/>
            <person name="Yang D."/>
            <person name="Bader C.D."/>
            <person name="Teijaro C.N."/>
            <person name="Fluegel L."/>
            <person name="Davis C.M."/>
            <person name="Simpson J.R."/>
            <person name="Lauterbach L."/>
            <person name="Steele A.D."/>
            <person name="Gui C."/>
            <person name="Meng S."/>
            <person name="Li G."/>
            <person name="Viehrig K."/>
            <person name="Ye F."/>
            <person name="Su P."/>
            <person name="Kiefer A.F."/>
            <person name="Nichols A."/>
            <person name="Cepeda A.J."/>
            <person name="Yan W."/>
            <person name="Fan B."/>
            <person name="Jiang Y."/>
            <person name="Adhikari A."/>
            <person name="Zheng C.-J."/>
            <person name="Schuster L."/>
            <person name="Cowan T.M."/>
            <person name="Smanski M.J."/>
            <person name="Chevrette M.G."/>
            <person name="De Carvalho L.P.S."/>
            <person name="Shen B."/>
        </authorList>
    </citation>
    <scope>NUCLEOTIDE SEQUENCE [LARGE SCALE GENOMIC DNA]</scope>
    <source>
        <strain evidence="2 3">NPDC004045</strain>
    </source>
</reference>
<evidence type="ECO:0000256" key="1">
    <source>
        <dbReference type="SAM" id="Phobius"/>
    </source>
</evidence>
<gene>
    <name evidence="2" type="ORF">ACFYTF_27935</name>
</gene>
<keyword evidence="1" id="KW-1133">Transmembrane helix</keyword>
<keyword evidence="3" id="KW-1185">Reference proteome</keyword>
<name>A0ABW6PX00_9NOCA</name>
<sequence length="91" mass="9512">MSSIYFEPNSKRSYTDAPPHPQLAPVSDIAPLAVPAMVLGVLMLCLGAVGLTRIGGWIGDFGPVLVFLAGGLYVSAAAGLVLWGLFVRRGQ</sequence>
<dbReference type="RefSeq" id="WP_043650774.1">
    <property type="nucleotide sequence ID" value="NZ_JBIAMX010000024.1"/>
</dbReference>
<keyword evidence="1" id="KW-0472">Membrane</keyword>
<evidence type="ECO:0000313" key="2">
    <source>
        <dbReference type="EMBL" id="MFF0546673.1"/>
    </source>
</evidence>
<evidence type="ECO:0000313" key="3">
    <source>
        <dbReference type="Proteomes" id="UP001601444"/>
    </source>
</evidence>
<feature type="transmembrane region" description="Helical" evidence="1">
    <location>
        <begin position="29"/>
        <end position="52"/>
    </location>
</feature>
<dbReference type="EMBL" id="JBIAMX010000024">
    <property type="protein sequence ID" value="MFF0546673.1"/>
    <property type="molecule type" value="Genomic_DNA"/>
</dbReference>
<protein>
    <submittedName>
        <fullName evidence="2">Uncharacterized protein</fullName>
    </submittedName>
</protein>
<proteinExistence type="predicted"/>
<comment type="caution">
    <text evidence="2">The sequence shown here is derived from an EMBL/GenBank/DDBJ whole genome shotgun (WGS) entry which is preliminary data.</text>
</comment>